<evidence type="ECO:0000313" key="2">
    <source>
        <dbReference type="Proteomes" id="UP001454036"/>
    </source>
</evidence>
<proteinExistence type="predicted"/>
<name>A0AAV3RHK3_LITER</name>
<comment type="caution">
    <text evidence="1">The sequence shown here is derived from an EMBL/GenBank/DDBJ whole genome shotgun (WGS) entry which is preliminary data.</text>
</comment>
<protein>
    <submittedName>
        <fullName evidence="1">Uncharacterized protein</fullName>
    </submittedName>
</protein>
<gene>
    <name evidence="1" type="ORF">LIER_41896</name>
</gene>
<reference evidence="1 2" key="1">
    <citation type="submission" date="2024-01" db="EMBL/GenBank/DDBJ databases">
        <title>The complete chloroplast genome sequence of Lithospermum erythrorhizon: insights into the phylogenetic relationship among Boraginaceae species and the maternal lineages of purple gromwells.</title>
        <authorList>
            <person name="Okada T."/>
            <person name="Watanabe K."/>
        </authorList>
    </citation>
    <scope>NUCLEOTIDE SEQUENCE [LARGE SCALE GENOMIC DNA]</scope>
</reference>
<organism evidence="1 2">
    <name type="scientific">Lithospermum erythrorhizon</name>
    <name type="common">Purple gromwell</name>
    <name type="synonym">Lithospermum officinale var. erythrorhizon</name>
    <dbReference type="NCBI Taxonomy" id="34254"/>
    <lineage>
        <taxon>Eukaryota</taxon>
        <taxon>Viridiplantae</taxon>
        <taxon>Streptophyta</taxon>
        <taxon>Embryophyta</taxon>
        <taxon>Tracheophyta</taxon>
        <taxon>Spermatophyta</taxon>
        <taxon>Magnoliopsida</taxon>
        <taxon>eudicotyledons</taxon>
        <taxon>Gunneridae</taxon>
        <taxon>Pentapetalae</taxon>
        <taxon>asterids</taxon>
        <taxon>lamiids</taxon>
        <taxon>Boraginales</taxon>
        <taxon>Boraginaceae</taxon>
        <taxon>Boraginoideae</taxon>
        <taxon>Lithospermeae</taxon>
        <taxon>Lithospermum</taxon>
    </lineage>
</organism>
<keyword evidence="2" id="KW-1185">Reference proteome</keyword>
<dbReference type="AlphaFoldDB" id="A0AAV3RHK3"/>
<dbReference type="EMBL" id="BAABME010027265">
    <property type="protein sequence ID" value="GAA0175305.1"/>
    <property type="molecule type" value="Genomic_DNA"/>
</dbReference>
<sequence length="158" mass="18436">MRIIVERDKEIQNLNAQLKSLNKGMMMMNSSTNILEDILEVGKYARDNTGIGYEKGKFSKQKEEMKFVPAGGHQLPIISGTTRGYRKRNNRIWYCHYCAKKGHISPYWYKLYGPRRSKYHMHKTQWVKKVNTISHVAYTSLKTTSQSSWNFEVGAHDT</sequence>
<evidence type="ECO:0000313" key="1">
    <source>
        <dbReference type="EMBL" id="GAA0175305.1"/>
    </source>
</evidence>
<dbReference type="Proteomes" id="UP001454036">
    <property type="component" value="Unassembled WGS sequence"/>
</dbReference>
<accession>A0AAV3RHK3</accession>